<comment type="caution">
    <text evidence="2">The sequence shown here is derived from an EMBL/GenBank/DDBJ whole genome shotgun (WGS) entry which is preliminary data.</text>
</comment>
<dbReference type="PANTHER" id="PTHR11261:SF3">
    <property type="entry name" value="RETINOL-BINDING PROTEIN 3"/>
    <property type="match status" value="1"/>
</dbReference>
<sequence length="329" mass="36582">MSRSMFKRMINLVWKLLLVLAVFWQTFVIAAEQQVNSFQQQAVVEALSQVITQNYPDKEAANKMALALKGITWQASYQAPTNREELLELLRQTIASANHDSYVALSVHEQKGLSILSNHSMLASDNSTINAEQAYINQDGIGYFKLNNFDSGAQATLAIDKAMQTLQKSCALILDFSTLDGGDIETAEYLLSYFFASEHSFGGLVNESRNEQLALANNKTIGDQRFSEQVPVVLLTSPFMQASGEFFAYQIKQRPQTALIGRSTMGVATWLKTFNLPLGLQIVLPVAYYQDSNGENWQQIGVTPDIDIAIEDSLAEAQRLTTQWCNASN</sequence>
<gene>
    <name evidence="2" type="ORF">DXX92_02095</name>
</gene>
<dbReference type="SUPFAM" id="SSF52096">
    <property type="entry name" value="ClpP/crotonase"/>
    <property type="match status" value="1"/>
</dbReference>
<dbReference type="Proteomes" id="UP000256999">
    <property type="component" value="Unassembled WGS sequence"/>
</dbReference>
<dbReference type="InterPro" id="IPR005151">
    <property type="entry name" value="Tail-specific_protease"/>
</dbReference>
<reference evidence="2 3" key="1">
    <citation type="submission" date="2018-08" db="EMBL/GenBank/DDBJ databases">
        <title>Thalassotalea euphylliae genome.</title>
        <authorList>
            <person name="Summers S."/>
            <person name="Rice S.A."/>
            <person name="Freckelton M.L."/>
            <person name="Nedved B.T."/>
            <person name="Hadfield M.G."/>
        </authorList>
    </citation>
    <scope>NUCLEOTIDE SEQUENCE [LARGE SCALE GENOMIC DNA]</scope>
    <source>
        <strain evidence="2 3">H2</strain>
    </source>
</reference>
<evidence type="ECO:0000313" key="2">
    <source>
        <dbReference type="EMBL" id="REL34231.1"/>
    </source>
</evidence>
<dbReference type="OrthoDB" id="9758793at2"/>
<protein>
    <recommendedName>
        <fullName evidence="1">Tail specific protease domain-containing protein</fullName>
    </recommendedName>
</protein>
<evidence type="ECO:0000313" key="3">
    <source>
        <dbReference type="Proteomes" id="UP000256999"/>
    </source>
</evidence>
<accession>A0A3E0UB56</accession>
<dbReference type="InterPro" id="IPR029045">
    <property type="entry name" value="ClpP/crotonase-like_dom_sf"/>
</dbReference>
<name>A0A3E0UB56_9GAMM</name>
<dbReference type="GO" id="GO:0006508">
    <property type="term" value="P:proteolysis"/>
    <property type="evidence" value="ECO:0007669"/>
    <property type="project" value="InterPro"/>
</dbReference>
<evidence type="ECO:0000259" key="1">
    <source>
        <dbReference type="SMART" id="SM00245"/>
    </source>
</evidence>
<dbReference type="EMBL" id="QUOV01000001">
    <property type="protein sequence ID" value="REL34231.1"/>
    <property type="molecule type" value="Genomic_DNA"/>
</dbReference>
<proteinExistence type="predicted"/>
<dbReference type="SMART" id="SM00245">
    <property type="entry name" value="TSPc"/>
    <property type="match status" value="1"/>
</dbReference>
<dbReference type="AlphaFoldDB" id="A0A3E0UB56"/>
<dbReference type="GO" id="GO:0008236">
    <property type="term" value="F:serine-type peptidase activity"/>
    <property type="evidence" value="ECO:0007669"/>
    <property type="project" value="InterPro"/>
</dbReference>
<dbReference type="Pfam" id="PF03572">
    <property type="entry name" value="Peptidase_S41"/>
    <property type="match status" value="1"/>
</dbReference>
<dbReference type="Gene3D" id="3.30.750.44">
    <property type="match status" value="1"/>
</dbReference>
<dbReference type="PANTHER" id="PTHR11261">
    <property type="entry name" value="INTERPHOTORECEPTOR RETINOID-BINDING PROTEIN"/>
    <property type="match status" value="1"/>
</dbReference>
<feature type="domain" description="Tail specific protease" evidence="1">
    <location>
        <begin position="82"/>
        <end position="309"/>
    </location>
</feature>
<organism evidence="2 3">
    <name type="scientific">Thalassotalea euphylliae</name>
    <dbReference type="NCBI Taxonomy" id="1655234"/>
    <lineage>
        <taxon>Bacteria</taxon>
        <taxon>Pseudomonadati</taxon>
        <taxon>Pseudomonadota</taxon>
        <taxon>Gammaproteobacteria</taxon>
        <taxon>Alteromonadales</taxon>
        <taxon>Colwelliaceae</taxon>
        <taxon>Thalassotalea</taxon>
    </lineage>
</organism>
<dbReference type="RefSeq" id="WP_115998908.1">
    <property type="nucleotide sequence ID" value="NZ_QUOV01000001.1"/>
</dbReference>
<dbReference type="Gene3D" id="3.90.226.10">
    <property type="entry name" value="2-enoyl-CoA Hydratase, Chain A, domain 1"/>
    <property type="match status" value="1"/>
</dbReference>